<dbReference type="InterPro" id="IPR029058">
    <property type="entry name" value="AB_hydrolase_fold"/>
</dbReference>
<sequence>MQILIRTLFLLTLLLNSFRLFAQNGPPTVEQVRGYMDEDYRQTKVPLSEVYKTEARKIAVGADSVTIQIYYPTGRRNLPILYNVHGGAFIWSPGPDMNISRILCNRTQSIVVSVDYRLAPEHPFPTSINDAYAVWNWITANAQRLGGDPNRVSLVGDSAGGLFIAALQVKRQQEGKPARPLAMVFVNPGIDLREGAPGGGEYRLVSNMYLGGAAPNSPLASPILADNFGDYPPSLVIISEKDAIRQHGILLADKLKAAGRACQLVDLPGLDHLGPIWTAANPKAQSAIDATVNFLNTANTKRGK</sequence>
<proteinExistence type="predicted"/>
<evidence type="ECO:0000256" key="2">
    <source>
        <dbReference type="SAM" id="SignalP"/>
    </source>
</evidence>
<dbReference type="Pfam" id="PF07859">
    <property type="entry name" value="Abhydrolase_3"/>
    <property type="match status" value="1"/>
</dbReference>
<dbReference type="SUPFAM" id="SSF53474">
    <property type="entry name" value="alpha/beta-Hydrolases"/>
    <property type="match status" value="1"/>
</dbReference>
<feature type="chain" id="PRO_5045835261" evidence="2">
    <location>
        <begin position="23"/>
        <end position="304"/>
    </location>
</feature>
<dbReference type="InterPro" id="IPR013094">
    <property type="entry name" value="AB_hydrolase_3"/>
</dbReference>
<organism evidence="4 5">
    <name type="scientific">Fibrella forsythiae</name>
    <dbReference type="NCBI Taxonomy" id="2817061"/>
    <lineage>
        <taxon>Bacteria</taxon>
        <taxon>Pseudomonadati</taxon>
        <taxon>Bacteroidota</taxon>
        <taxon>Cytophagia</taxon>
        <taxon>Cytophagales</taxon>
        <taxon>Spirosomataceae</taxon>
        <taxon>Fibrella</taxon>
    </lineage>
</organism>
<feature type="signal peptide" evidence="2">
    <location>
        <begin position="1"/>
        <end position="22"/>
    </location>
</feature>
<evidence type="ECO:0000259" key="3">
    <source>
        <dbReference type="Pfam" id="PF07859"/>
    </source>
</evidence>
<keyword evidence="1 4" id="KW-0378">Hydrolase</keyword>
<evidence type="ECO:0000256" key="1">
    <source>
        <dbReference type="ARBA" id="ARBA00022801"/>
    </source>
</evidence>
<protein>
    <submittedName>
        <fullName evidence="4">Alpha/beta hydrolase</fullName>
    </submittedName>
</protein>
<dbReference type="Gene3D" id="3.40.50.1820">
    <property type="entry name" value="alpha/beta hydrolase"/>
    <property type="match status" value="1"/>
</dbReference>
<keyword evidence="5" id="KW-1185">Reference proteome</keyword>
<dbReference type="PANTHER" id="PTHR48081">
    <property type="entry name" value="AB HYDROLASE SUPERFAMILY PROTEIN C4A8.06C"/>
    <property type="match status" value="1"/>
</dbReference>
<dbReference type="RefSeq" id="WP_207330629.1">
    <property type="nucleotide sequence ID" value="NZ_JAFMYW010000006.1"/>
</dbReference>
<accession>A0ABS3JKY5</accession>
<evidence type="ECO:0000313" key="4">
    <source>
        <dbReference type="EMBL" id="MBO0950674.1"/>
    </source>
</evidence>
<dbReference type="EMBL" id="JAFMYW010000006">
    <property type="protein sequence ID" value="MBO0950674.1"/>
    <property type="molecule type" value="Genomic_DNA"/>
</dbReference>
<comment type="caution">
    <text evidence="4">The sequence shown here is derived from an EMBL/GenBank/DDBJ whole genome shotgun (WGS) entry which is preliminary data.</text>
</comment>
<dbReference type="Proteomes" id="UP000664628">
    <property type="component" value="Unassembled WGS sequence"/>
</dbReference>
<dbReference type="GO" id="GO:0016787">
    <property type="term" value="F:hydrolase activity"/>
    <property type="evidence" value="ECO:0007669"/>
    <property type="project" value="UniProtKB-KW"/>
</dbReference>
<feature type="domain" description="Alpha/beta hydrolase fold-3" evidence="3">
    <location>
        <begin position="83"/>
        <end position="272"/>
    </location>
</feature>
<dbReference type="PANTHER" id="PTHR48081:SF8">
    <property type="entry name" value="ALPHA_BETA HYDROLASE FOLD-3 DOMAIN-CONTAINING PROTEIN-RELATED"/>
    <property type="match status" value="1"/>
</dbReference>
<gene>
    <name evidence="4" type="ORF">J2I46_18925</name>
</gene>
<keyword evidence="2" id="KW-0732">Signal</keyword>
<dbReference type="InterPro" id="IPR050300">
    <property type="entry name" value="GDXG_lipolytic_enzyme"/>
</dbReference>
<reference evidence="4 5" key="1">
    <citation type="submission" date="2021-03" db="EMBL/GenBank/DDBJ databases">
        <title>Fibrella sp. HMF5405 genome sequencing and assembly.</title>
        <authorList>
            <person name="Kang H."/>
            <person name="Kim H."/>
            <person name="Bae S."/>
            <person name="Joh K."/>
        </authorList>
    </citation>
    <scope>NUCLEOTIDE SEQUENCE [LARGE SCALE GENOMIC DNA]</scope>
    <source>
        <strain evidence="4 5">HMF5405</strain>
    </source>
</reference>
<name>A0ABS3JKY5_9BACT</name>
<evidence type="ECO:0000313" key="5">
    <source>
        <dbReference type="Proteomes" id="UP000664628"/>
    </source>
</evidence>